<dbReference type="EMBL" id="AKWD02000010">
    <property type="protein sequence ID" value="EMO55244.1"/>
    <property type="molecule type" value="Genomic_DNA"/>
</dbReference>
<organism evidence="1 2">
    <name type="scientific">Leptospira noguchii</name>
    <dbReference type="NCBI Taxonomy" id="28182"/>
    <lineage>
        <taxon>Bacteria</taxon>
        <taxon>Pseudomonadati</taxon>
        <taxon>Spirochaetota</taxon>
        <taxon>Spirochaetia</taxon>
        <taxon>Leptospirales</taxon>
        <taxon>Leptospiraceae</taxon>
        <taxon>Leptospira</taxon>
    </lineage>
</organism>
<gene>
    <name evidence="1" type="ORF">LEP1GSC172_3939</name>
</gene>
<reference evidence="1 2" key="1">
    <citation type="submission" date="2013-01" db="EMBL/GenBank/DDBJ databases">
        <authorList>
            <person name="Harkins D.M."/>
            <person name="Durkin A.S."/>
            <person name="Brinkac L.M."/>
            <person name="Haft D.H."/>
            <person name="Selengut J.D."/>
            <person name="Sanka R."/>
            <person name="DePew J."/>
            <person name="Purushe J."/>
            <person name="Matthias M.A."/>
            <person name="Vinetz J.M."/>
            <person name="Sutton G.G."/>
            <person name="Nierman W.C."/>
            <person name="Fouts D.E."/>
        </authorList>
    </citation>
    <scope>NUCLEOTIDE SEQUENCE [LARGE SCALE GENOMIC DNA]</scope>
    <source>
        <strain evidence="1 2">HAI1536</strain>
    </source>
</reference>
<dbReference type="Proteomes" id="UP000012112">
    <property type="component" value="Unassembled WGS sequence"/>
</dbReference>
<sequence>MGSDFVGTTAKFLCERTILNRKKDKKEVFDLWELSHFIEER</sequence>
<evidence type="ECO:0000313" key="1">
    <source>
        <dbReference type="EMBL" id="EMO55244.1"/>
    </source>
</evidence>
<accession>M6VQA6</accession>
<comment type="caution">
    <text evidence="1">The sequence shown here is derived from an EMBL/GenBank/DDBJ whole genome shotgun (WGS) entry which is preliminary data.</text>
</comment>
<protein>
    <submittedName>
        <fullName evidence="1">Uncharacterized protein</fullName>
    </submittedName>
</protein>
<dbReference type="AlphaFoldDB" id="M6VQA6"/>
<dbReference type="RefSeq" id="WP_002176844.1">
    <property type="nucleotide sequence ID" value="NZ_AKWD02000010.1"/>
</dbReference>
<name>M6VQA6_9LEPT</name>
<evidence type="ECO:0000313" key="2">
    <source>
        <dbReference type="Proteomes" id="UP000012112"/>
    </source>
</evidence>
<proteinExistence type="predicted"/>